<name>A0A397CJH8_APHAT</name>
<evidence type="ECO:0000313" key="2">
    <source>
        <dbReference type="Proteomes" id="UP000265716"/>
    </source>
</evidence>
<dbReference type="Proteomes" id="UP000265716">
    <property type="component" value="Unassembled WGS sequence"/>
</dbReference>
<dbReference type="EMBL" id="QUTC01008214">
    <property type="protein sequence ID" value="RHY44666.1"/>
    <property type="molecule type" value="Genomic_DNA"/>
</dbReference>
<dbReference type="VEuPathDB" id="FungiDB:H257_18942"/>
<dbReference type="AlphaFoldDB" id="A0A397CJH8"/>
<gene>
    <name evidence="1" type="ORF">DYB38_011356</name>
</gene>
<comment type="caution">
    <text evidence="1">The sequence shown here is derived from an EMBL/GenBank/DDBJ whole genome shotgun (WGS) entry which is preliminary data.</text>
</comment>
<sequence length="155" mass="17191">MSVKSLCAYLKFKTSLVGSLLYFDDTSPVLNVDGGQVLCDGQWKDPQNMVQFSAAVSAAHKAKDMDQVAYEESCSRCQDIFKTKGSVSGCRHHAGRGRLSRLGNARFAQDYINCMSRIKKRNLAGYVPSPESMCNPLELVNIRTYLLATNDLIGW</sequence>
<proteinExistence type="predicted"/>
<organism evidence="1 2">
    <name type="scientific">Aphanomyces astaci</name>
    <name type="common">Crayfish plague agent</name>
    <dbReference type="NCBI Taxonomy" id="112090"/>
    <lineage>
        <taxon>Eukaryota</taxon>
        <taxon>Sar</taxon>
        <taxon>Stramenopiles</taxon>
        <taxon>Oomycota</taxon>
        <taxon>Saprolegniomycetes</taxon>
        <taxon>Saprolegniales</taxon>
        <taxon>Verrucalvaceae</taxon>
        <taxon>Aphanomyces</taxon>
    </lineage>
</organism>
<protein>
    <submittedName>
        <fullName evidence="1">Uncharacterized protein</fullName>
    </submittedName>
</protein>
<accession>A0A397CJH8</accession>
<evidence type="ECO:0000313" key="1">
    <source>
        <dbReference type="EMBL" id="RHY44666.1"/>
    </source>
</evidence>
<reference evidence="1 2" key="1">
    <citation type="submission" date="2018-08" db="EMBL/GenBank/DDBJ databases">
        <title>Aphanomyces genome sequencing and annotation.</title>
        <authorList>
            <person name="Minardi D."/>
            <person name="Oidtmann B."/>
            <person name="Van Der Giezen M."/>
            <person name="Studholme D.J."/>
        </authorList>
    </citation>
    <scope>NUCLEOTIDE SEQUENCE [LARGE SCALE GENOMIC DNA]</scope>
    <source>
        <strain evidence="1 2">SA</strain>
    </source>
</reference>